<feature type="region of interest" description="Disordered" evidence="1">
    <location>
        <begin position="453"/>
        <end position="483"/>
    </location>
</feature>
<proteinExistence type="predicted"/>
<feature type="region of interest" description="Disordered" evidence="1">
    <location>
        <begin position="396"/>
        <end position="436"/>
    </location>
</feature>
<dbReference type="KEGG" id="zro:ZYRO0D07854g"/>
<gene>
    <name evidence="2" type="primary">Zr_SSP1</name>
    <name evidence="2" type="ORF">Zrou_10p53</name>
</gene>
<evidence type="ECO:0000256" key="1">
    <source>
        <dbReference type="SAM" id="MobiDB-lite"/>
    </source>
</evidence>
<dbReference type="AlphaFoldDB" id="B2G4V6"/>
<sequence length="505" mass="58237">MPFNIDMVEPPPELPLHSFLMDPPKSRKRIVNKLKGLLAPSKEFVPRDEFEDIPLRPPAFPLVEDSTKTFLTGNVEPMGLQQQHQQQQEQERQRQHDQQQRNQHQQAKSGIAIPHSIILGDPSAFSNFSSSLHIKHIGLRSCVKRLNTIAQRKLETSKCTQKFLRDLISWGQNSSFDSLDSLELVNEIQLIFQQDLINEQNIAQRLKLLASELDFVCIREQELAQERKNLAISLKKHRYALEKKGEHHDETILLKEKVIAHERAFESYKSHYQFAVSITARHAFKELGIDLYERASDLKETTGEFLRITLQALESVDGDGFVKDLEKIRIVRAERSWAKLSREQKTNPQSWVDLVSGKKDGDDTLMQKVYQGLPKEYSPLEPRINQQELKLDFPTTELDESTSAIQSGRFNPITSNEYFSPRTGQQENDTKREKLKDDVKETIVRSVDPNVVRNVTGGVPAQRHREETKPPPQNDNPNGFILNFSNISQQFDDAEKHLQENRWLD</sequence>
<feature type="compositionally biased region" description="Polar residues" evidence="1">
    <location>
        <begin position="401"/>
        <end position="427"/>
    </location>
</feature>
<evidence type="ECO:0000313" key="2">
    <source>
        <dbReference type="EMBL" id="CAQ43615.1"/>
    </source>
</evidence>
<dbReference type="EMBL" id="AM989989">
    <property type="protein sequence ID" value="CAQ43615.1"/>
    <property type="molecule type" value="Genomic_DNA"/>
</dbReference>
<protein>
    <submittedName>
        <fullName evidence="2">Sporulation-specific protein 1</fullName>
    </submittedName>
</protein>
<feature type="compositionally biased region" description="Basic and acidic residues" evidence="1">
    <location>
        <begin position="89"/>
        <end position="99"/>
    </location>
</feature>
<feature type="region of interest" description="Disordered" evidence="1">
    <location>
        <begin position="79"/>
        <end position="107"/>
    </location>
</feature>
<reference evidence="2" key="1">
    <citation type="submission" date="2008-02" db="EMBL/GenBank/DDBJ databases">
        <title>Zygosaccharomyces rouxii homologs of Saccharomyces cerevisiae chromosome III.</title>
        <authorList>
            <person name="Gordon J.L."/>
            <person name="Wolfe K.H."/>
        </authorList>
    </citation>
    <scope>NUCLEOTIDE SEQUENCE</scope>
    <source>
        <strain evidence="2">CBS 732</strain>
    </source>
</reference>
<organism evidence="2">
    <name type="scientific">Zygosaccharomyces rouxii</name>
    <dbReference type="NCBI Taxonomy" id="4956"/>
    <lineage>
        <taxon>Eukaryota</taxon>
        <taxon>Fungi</taxon>
        <taxon>Dikarya</taxon>
        <taxon>Ascomycota</taxon>
        <taxon>Saccharomycotina</taxon>
        <taxon>Saccharomycetes</taxon>
        <taxon>Saccharomycetales</taxon>
        <taxon>Saccharomycetaceae</taxon>
        <taxon>Zygosaccharomyces</taxon>
    </lineage>
</organism>
<dbReference type="OMA" id="CIREQEL"/>
<name>B2G4V6_ZYGRO</name>
<accession>B2G4V6</accession>